<proteinExistence type="predicted"/>
<name>S7VIU3_9FLAO</name>
<organism evidence="1 2">
    <name type="scientific">Winogradskyella psychrotolerans RS-3</name>
    <dbReference type="NCBI Taxonomy" id="641526"/>
    <lineage>
        <taxon>Bacteria</taxon>
        <taxon>Pseudomonadati</taxon>
        <taxon>Bacteroidota</taxon>
        <taxon>Flavobacteriia</taxon>
        <taxon>Flavobacteriales</taxon>
        <taxon>Flavobacteriaceae</taxon>
        <taxon>Winogradskyella</taxon>
    </lineage>
</organism>
<dbReference type="RefSeq" id="WP_020897367.1">
    <property type="nucleotide sequence ID" value="NZ_ATMR01000208.1"/>
</dbReference>
<dbReference type="OrthoDB" id="9181262at2"/>
<dbReference type="EMBL" id="ATMR01000208">
    <property type="protein sequence ID" value="EPR69896.1"/>
    <property type="molecule type" value="Genomic_DNA"/>
</dbReference>
<dbReference type="Proteomes" id="UP000014962">
    <property type="component" value="Unassembled WGS sequence"/>
</dbReference>
<evidence type="ECO:0000313" key="2">
    <source>
        <dbReference type="Proteomes" id="UP000014962"/>
    </source>
</evidence>
<sequence length="230" mass="26893">MKQTFVIALIYILISFNSCKEVKNEPKKSLVEQTEIDVEEQFYFDCKKQLINGIEYEACIKRPGIFTIKNSKEEVVFSQEENPFDFEFNDFNEDGYIDVIMNYATNSPGHQDLLIYDKDKDIFSKVESFYNYPNAKKIGESNLYYSYHASGCADNDWGSELYELTGTNITLLGKINGLGCLENDTNGIYIYKVNGDDEKLLKYIKREQGYWKGKYDFIAKYWTENKNKFE</sequence>
<dbReference type="AlphaFoldDB" id="S7VIU3"/>
<keyword evidence="2" id="KW-1185">Reference proteome</keyword>
<comment type="caution">
    <text evidence="1">The sequence shown here is derived from an EMBL/GenBank/DDBJ whole genome shotgun (WGS) entry which is preliminary data.</text>
</comment>
<gene>
    <name evidence="1" type="ORF">ADIWIN_3968</name>
</gene>
<evidence type="ECO:0000313" key="1">
    <source>
        <dbReference type="EMBL" id="EPR69896.1"/>
    </source>
</evidence>
<protein>
    <submittedName>
        <fullName evidence="1">Uncharacterized protein</fullName>
    </submittedName>
</protein>
<reference evidence="1 2" key="1">
    <citation type="journal article" date="2013" name="Genome Announc.">
        <title>Draft Genome Sequence of Winogradskyella psychrotolerans RS-3T, Isolated from the Marine Transect of Kongsfjorden, Ny-Alesund, Svalbard, Arctic Ocean.</title>
        <authorList>
            <person name="Kumar Pinnaka A."/>
            <person name="Ara S."/>
            <person name="Singh A."/>
            <person name="Shivaji S."/>
        </authorList>
    </citation>
    <scope>NUCLEOTIDE SEQUENCE [LARGE SCALE GENOMIC DNA]</scope>
    <source>
        <strain evidence="1 2">RS-3</strain>
    </source>
</reference>
<accession>S7VIU3</accession>
<dbReference type="eggNOG" id="ENOG50332PN">
    <property type="taxonomic scope" value="Bacteria"/>
</dbReference>